<dbReference type="EMBL" id="BMZH01000003">
    <property type="protein sequence ID" value="GHA89361.1"/>
    <property type="molecule type" value="Genomic_DNA"/>
</dbReference>
<comment type="caution">
    <text evidence="1">The sequence shown here is derived from an EMBL/GenBank/DDBJ whole genome shotgun (WGS) entry which is preliminary data.</text>
</comment>
<protein>
    <recommendedName>
        <fullName evidence="3">Flagellar protein FlaF</fullName>
    </recommendedName>
</protein>
<evidence type="ECO:0008006" key="3">
    <source>
        <dbReference type="Google" id="ProtNLM"/>
    </source>
</evidence>
<dbReference type="RefSeq" id="WP_189496152.1">
    <property type="nucleotide sequence ID" value="NZ_BMZH01000003.1"/>
</dbReference>
<keyword evidence="2" id="KW-1185">Reference proteome</keyword>
<accession>A0A8J3CNQ8</accession>
<dbReference type="InterPro" id="IPR010845">
    <property type="entry name" value="FlaF"/>
</dbReference>
<reference evidence="1" key="2">
    <citation type="submission" date="2020-09" db="EMBL/GenBank/DDBJ databases">
        <authorList>
            <person name="Sun Q."/>
            <person name="Kim S."/>
        </authorList>
    </citation>
    <scope>NUCLEOTIDE SEQUENCE</scope>
    <source>
        <strain evidence="1">KCTC 32513</strain>
    </source>
</reference>
<dbReference type="GO" id="GO:0044781">
    <property type="term" value="P:bacterial-type flagellum organization"/>
    <property type="evidence" value="ECO:0007669"/>
    <property type="project" value="InterPro"/>
</dbReference>
<name>A0A8J3CNQ8_9PROT</name>
<dbReference type="Pfam" id="PF07309">
    <property type="entry name" value="FlaF"/>
    <property type="match status" value="1"/>
</dbReference>
<dbReference type="AlphaFoldDB" id="A0A8J3CNQ8"/>
<gene>
    <name evidence="1" type="ORF">GCM10009069_10540</name>
</gene>
<evidence type="ECO:0000313" key="1">
    <source>
        <dbReference type="EMBL" id="GHA89361.1"/>
    </source>
</evidence>
<organism evidence="1 2">
    <name type="scientific">Algimonas arctica</name>
    <dbReference type="NCBI Taxonomy" id="1479486"/>
    <lineage>
        <taxon>Bacteria</taxon>
        <taxon>Pseudomonadati</taxon>
        <taxon>Pseudomonadota</taxon>
        <taxon>Alphaproteobacteria</taxon>
        <taxon>Maricaulales</taxon>
        <taxon>Robiginitomaculaceae</taxon>
        <taxon>Algimonas</taxon>
    </lineage>
</organism>
<proteinExistence type="predicted"/>
<dbReference type="Proteomes" id="UP000634004">
    <property type="component" value="Unassembled WGS sequence"/>
</dbReference>
<evidence type="ECO:0000313" key="2">
    <source>
        <dbReference type="Proteomes" id="UP000634004"/>
    </source>
</evidence>
<sequence length="136" mass="14599">MALMTAHAFNAQSVYGTTGRAIGSDRDVEVQVFQTAISKLRPYSGPDFKLTSEAAEVLSENLKLWDILTVDLVHPDNKLGTELVTQLRGLARFVRFHTHGLYAGTGTVDVLLDINIAVMQGLLGRPGESSGASQAA</sequence>
<reference evidence="1" key="1">
    <citation type="journal article" date="2014" name="Int. J. Syst. Evol. Microbiol.">
        <title>Complete genome sequence of Corynebacterium casei LMG S-19264T (=DSM 44701T), isolated from a smear-ripened cheese.</title>
        <authorList>
            <consortium name="US DOE Joint Genome Institute (JGI-PGF)"/>
            <person name="Walter F."/>
            <person name="Albersmeier A."/>
            <person name="Kalinowski J."/>
            <person name="Ruckert C."/>
        </authorList>
    </citation>
    <scope>NUCLEOTIDE SEQUENCE</scope>
    <source>
        <strain evidence="1">KCTC 32513</strain>
    </source>
</reference>